<proteinExistence type="predicted"/>
<evidence type="ECO:0008006" key="3">
    <source>
        <dbReference type="Google" id="ProtNLM"/>
    </source>
</evidence>
<protein>
    <recommendedName>
        <fullName evidence="3">Alpha/beta hydrolase</fullName>
    </recommendedName>
</protein>
<accession>A0A7W6MZC3</accession>
<keyword evidence="2" id="KW-1185">Reference proteome</keyword>
<dbReference type="OrthoDB" id="1095982at2"/>
<organism evidence="1 2">
    <name type="scientific">Butyricimonas faecihominis</name>
    <dbReference type="NCBI Taxonomy" id="1472416"/>
    <lineage>
        <taxon>Bacteria</taxon>
        <taxon>Pseudomonadati</taxon>
        <taxon>Bacteroidota</taxon>
        <taxon>Bacteroidia</taxon>
        <taxon>Bacteroidales</taxon>
        <taxon>Odoribacteraceae</taxon>
        <taxon>Butyricimonas</taxon>
    </lineage>
</organism>
<dbReference type="AlphaFoldDB" id="A0A7W6MZC3"/>
<dbReference type="Proteomes" id="UP000546007">
    <property type="component" value="Unassembled WGS sequence"/>
</dbReference>
<dbReference type="RefSeq" id="WP_151411798.1">
    <property type="nucleotide sequence ID" value="NZ_AP028155.1"/>
</dbReference>
<sequence>MYRYSLIILSFLMMTELSAQKIEKVLLDKNDTTRNCYTIIYPDSLPWMGYLFLVPGFGETAEDVLLQTKLPVETAERGILTIIPTFQDGVSSFGFDSLSQQAFRRIVDDVTSRHKLQDLEYYLGGFSMGGSTVVKFAETADKKPKAVFAIDSPLDFERFYNSTKRDVMLFGKGGSGEENIYLYLLSRIEQIMGGTPQTALKNYHKISPYSLSDTTQSAIKGLLGTPIRIYIEPDIQWWLDERETDVFGLNIIDCSAMINELKRLGNDRAVLITTQNKGYRKPDNNRHPHSWSIVDNRELIEWLLQQK</sequence>
<dbReference type="Gene3D" id="3.40.50.1820">
    <property type="entry name" value="alpha/beta hydrolase"/>
    <property type="match status" value="1"/>
</dbReference>
<evidence type="ECO:0000313" key="2">
    <source>
        <dbReference type="Proteomes" id="UP000546007"/>
    </source>
</evidence>
<dbReference type="SUPFAM" id="SSF53474">
    <property type="entry name" value="alpha/beta-Hydrolases"/>
    <property type="match status" value="1"/>
</dbReference>
<dbReference type="GeneID" id="93102187"/>
<name>A0A7W6MZC3_9BACT</name>
<gene>
    <name evidence="1" type="ORF">GGR14_002805</name>
</gene>
<dbReference type="EMBL" id="JACIES010000007">
    <property type="protein sequence ID" value="MBB4027002.1"/>
    <property type="molecule type" value="Genomic_DNA"/>
</dbReference>
<reference evidence="1 2" key="1">
    <citation type="submission" date="2020-08" db="EMBL/GenBank/DDBJ databases">
        <title>Genomic Encyclopedia of Type Strains, Phase IV (KMG-IV): sequencing the most valuable type-strain genomes for metagenomic binning, comparative biology and taxonomic classification.</title>
        <authorList>
            <person name="Goeker M."/>
        </authorList>
    </citation>
    <scope>NUCLEOTIDE SEQUENCE [LARGE SCALE GENOMIC DNA]</scope>
    <source>
        <strain evidence="1 2">DSM 105721</strain>
    </source>
</reference>
<dbReference type="InterPro" id="IPR029058">
    <property type="entry name" value="AB_hydrolase_fold"/>
</dbReference>
<comment type="caution">
    <text evidence="1">The sequence shown here is derived from an EMBL/GenBank/DDBJ whole genome shotgun (WGS) entry which is preliminary data.</text>
</comment>
<evidence type="ECO:0000313" key="1">
    <source>
        <dbReference type="EMBL" id="MBB4027002.1"/>
    </source>
</evidence>